<keyword evidence="1" id="KW-0597">Phosphoprotein</keyword>
<sequence length="159" mass="17507">MSSPITGTDGIRDLQSEDGSAGGPPDFSHFGDNIESSTFEQILEMDDDEEEREFSRSIVYDFFSQAENTFTNMDESLAKGDLASLSALGHFLKGSSATLGLAKVRDSCEKIQHYGAGKNEDGSKEEPEETCLANCKRLIAQAKEEFEVAEGLLRKFYED</sequence>
<evidence type="ECO:0000256" key="2">
    <source>
        <dbReference type="SAM" id="MobiDB-lite"/>
    </source>
</evidence>
<dbReference type="CDD" id="cd00088">
    <property type="entry name" value="HPT"/>
    <property type="match status" value="1"/>
</dbReference>
<dbReference type="SMART" id="SM00073">
    <property type="entry name" value="HPT"/>
    <property type="match status" value="1"/>
</dbReference>
<comment type="caution">
    <text evidence="4">The sequence shown here is derived from an EMBL/GenBank/DDBJ whole genome shotgun (WGS) entry which is preliminary data.</text>
</comment>
<feature type="domain" description="HPt" evidence="3">
    <location>
        <begin position="51"/>
        <end position="156"/>
    </location>
</feature>
<evidence type="ECO:0000313" key="4">
    <source>
        <dbReference type="EMBL" id="KAF2723982.1"/>
    </source>
</evidence>
<dbReference type="PANTHER" id="PTHR28242">
    <property type="entry name" value="PHOSPHORELAY INTERMEDIATE PROTEIN YPD1"/>
    <property type="match status" value="1"/>
</dbReference>
<accession>A0A9P4QFX6</accession>
<evidence type="ECO:0000259" key="3">
    <source>
        <dbReference type="PROSITE" id="PS50894"/>
    </source>
</evidence>
<dbReference type="Proteomes" id="UP000799441">
    <property type="component" value="Unassembled WGS sequence"/>
</dbReference>
<dbReference type="Gene3D" id="1.20.120.160">
    <property type="entry name" value="HPT domain"/>
    <property type="match status" value="1"/>
</dbReference>
<evidence type="ECO:0000313" key="5">
    <source>
        <dbReference type="Proteomes" id="UP000799441"/>
    </source>
</evidence>
<name>A0A9P4QFX6_9PEZI</name>
<protein>
    <submittedName>
        <fullName evidence="4">Hpt domain-containing protein</fullName>
    </submittedName>
</protein>
<keyword evidence="5" id="KW-1185">Reference proteome</keyword>
<dbReference type="PANTHER" id="PTHR28242:SF52">
    <property type="entry name" value="PHOSPHORELAY INTERMEDIATE PROTEIN YPD1"/>
    <property type="match status" value="1"/>
</dbReference>
<dbReference type="SUPFAM" id="SSF47226">
    <property type="entry name" value="Histidine-containing phosphotransfer domain, HPT domain"/>
    <property type="match status" value="1"/>
</dbReference>
<reference evidence="4" key="1">
    <citation type="journal article" date="2020" name="Stud. Mycol.">
        <title>101 Dothideomycetes genomes: a test case for predicting lifestyles and emergence of pathogens.</title>
        <authorList>
            <person name="Haridas S."/>
            <person name="Albert R."/>
            <person name="Binder M."/>
            <person name="Bloem J."/>
            <person name="Labutti K."/>
            <person name="Salamov A."/>
            <person name="Andreopoulos B."/>
            <person name="Baker S."/>
            <person name="Barry K."/>
            <person name="Bills G."/>
            <person name="Bluhm B."/>
            <person name="Cannon C."/>
            <person name="Castanera R."/>
            <person name="Culley D."/>
            <person name="Daum C."/>
            <person name="Ezra D."/>
            <person name="Gonzalez J."/>
            <person name="Henrissat B."/>
            <person name="Kuo A."/>
            <person name="Liang C."/>
            <person name="Lipzen A."/>
            <person name="Lutzoni F."/>
            <person name="Magnuson J."/>
            <person name="Mondo S."/>
            <person name="Nolan M."/>
            <person name="Ohm R."/>
            <person name="Pangilinan J."/>
            <person name="Park H.-J."/>
            <person name="Ramirez L."/>
            <person name="Alfaro M."/>
            <person name="Sun H."/>
            <person name="Tritt A."/>
            <person name="Yoshinaga Y."/>
            <person name="Zwiers L.-H."/>
            <person name="Turgeon B."/>
            <person name="Goodwin S."/>
            <person name="Spatafora J."/>
            <person name="Crous P."/>
            <person name="Grigoriev I."/>
        </authorList>
    </citation>
    <scope>NUCLEOTIDE SEQUENCE</scope>
    <source>
        <strain evidence="4">CBS 116435</strain>
    </source>
</reference>
<dbReference type="OrthoDB" id="1673781at2759"/>
<gene>
    <name evidence="4" type="ORF">K431DRAFT_218466</name>
</gene>
<dbReference type="InterPro" id="IPR045871">
    <property type="entry name" value="AHP1-5/YPD1"/>
</dbReference>
<dbReference type="GO" id="GO:0005634">
    <property type="term" value="C:nucleus"/>
    <property type="evidence" value="ECO:0007669"/>
    <property type="project" value="TreeGrafter"/>
</dbReference>
<dbReference type="AlphaFoldDB" id="A0A9P4QFX6"/>
<feature type="modified residue" description="Phosphohistidine" evidence="1">
    <location>
        <position position="90"/>
    </location>
</feature>
<evidence type="ECO:0000256" key="1">
    <source>
        <dbReference type="PROSITE-ProRule" id="PRU00110"/>
    </source>
</evidence>
<dbReference type="GO" id="GO:0009927">
    <property type="term" value="F:histidine phosphotransfer kinase activity"/>
    <property type="evidence" value="ECO:0007669"/>
    <property type="project" value="InterPro"/>
</dbReference>
<organism evidence="4 5">
    <name type="scientific">Polychaeton citri CBS 116435</name>
    <dbReference type="NCBI Taxonomy" id="1314669"/>
    <lineage>
        <taxon>Eukaryota</taxon>
        <taxon>Fungi</taxon>
        <taxon>Dikarya</taxon>
        <taxon>Ascomycota</taxon>
        <taxon>Pezizomycotina</taxon>
        <taxon>Dothideomycetes</taxon>
        <taxon>Dothideomycetidae</taxon>
        <taxon>Capnodiales</taxon>
        <taxon>Capnodiaceae</taxon>
        <taxon>Polychaeton</taxon>
    </lineage>
</organism>
<dbReference type="GO" id="GO:0005737">
    <property type="term" value="C:cytoplasm"/>
    <property type="evidence" value="ECO:0007669"/>
    <property type="project" value="TreeGrafter"/>
</dbReference>
<dbReference type="InterPro" id="IPR008207">
    <property type="entry name" value="Sig_transdc_His_kin_Hpt_dom"/>
</dbReference>
<dbReference type="EMBL" id="MU003773">
    <property type="protein sequence ID" value="KAF2723982.1"/>
    <property type="molecule type" value="Genomic_DNA"/>
</dbReference>
<dbReference type="GO" id="GO:0000160">
    <property type="term" value="P:phosphorelay signal transduction system"/>
    <property type="evidence" value="ECO:0007669"/>
    <property type="project" value="InterPro"/>
</dbReference>
<dbReference type="PROSITE" id="PS50894">
    <property type="entry name" value="HPT"/>
    <property type="match status" value="1"/>
</dbReference>
<dbReference type="GO" id="GO:0043424">
    <property type="term" value="F:protein histidine kinase binding"/>
    <property type="evidence" value="ECO:0007669"/>
    <property type="project" value="InterPro"/>
</dbReference>
<proteinExistence type="predicted"/>
<dbReference type="Pfam" id="PF01627">
    <property type="entry name" value="Hpt"/>
    <property type="match status" value="1"/>
</dbReference>
<feature type="region of interest" description="Disordered" evidence="2">
    <location>
        <begin position="1"/>
        <end position="34"/>
    </location>
</feature>
<dbReference type="InterPro" id="IPR036641">
    <property type="entry name" value="HPT_dom_sf"/>
</dbReference>